<dbReference type="InterPro" id="IPR013786">
    <property type="entry name" value="AcylCoA_DH/ox_N"/>
</dbReference>
<dbReference type="Pfam" id="PF02771">
    <property type="entry name" value="Acyl-CoA_dh_N"/>
    <property type="match status" value="2"/>
</dbReference>
<feature type="domain" description="Acyl-CoA oxidase/dehydrogenase middle" evidence="7">
    <location>
        <begin position="136"/>
        <end position="228"/>
    </location>
</feature>
<dbReference type="InterPro" id="IPR006091">
    <property type="entry name" value="Acyl-CoA_Oxase/DH_mid-dom"/>
</dbReference>
<dbReference type="InterPro" id="IPR036250">
    <property type="entry name" value="AcylCo_DH-like_C"/>
</dbReference>
<comment type="caution">
    <text evidence="9">The sequence shown here is derived from an EMBL/GenBank/DDBJ whole genome shotgun (WGS) entry which is preliminary data.</text>
</comment>
<dbReference type="AlphaFoldDB" id="A0A4R2GYX7"/>
<comment type="cofactor">
    <cofactor evidence="1">
        <name>FAD</name>
        <dbReference type="ChEBI" id="CHEBI:57692"/>
    </cofactor>
</comment>
<dbReference type="GO" id="GO:0016627">
    <property type="term" value="F:oxidoreductase activity, acting on the CH-CH group of donors"/>
    <property type="evidence" value="ECO:0007669"/>
    <property type="project" value="InterPro"/>
</dbReference>
<dbReference type="InterPro" id="IPR009075">
    <property type="entry name" value="AcylCo_DH/oxidase_C"/>
</dbReference>
<sequence length="784" mass="84478">MNAISPAIPAHADTQLDHHAFRAHVRAWLRDNLPEELTRRNRTAVHPTRDDMLEISAILHRNGWSVPGWPVEEGGTGWSAMQRYIFDAELVAAGAPTNNVQGVALVGPVIARFGTPEQKARFLPDIREGKVYWSQGFSEPGAGSDLASLRTRAVREGDHYVVNGQKIWNSHSHFSDWIFCLVRTDPDAKPQKGISFLLVDLRSPGVTVRPIQSIDGGESLCEVFFDNVIVPANQLVGEENRGWDYAKWLLGNERVATANVPRNKRNLALIRDMAQVEKRWGRPLIESADLRHRLGQLEIDMLALEEAVMQALASGGDDAGLPSVLKLEGTRLQQEILRMMVEVLGPYGAAFYPEPKDRAGVYLPGQPHAVDMVADFLFMRAATIYGGSSEVQRNILARLLLRGETASHRELTDDQRMLADSAAAFARKHDAFGNLRKRPATRDNIRAGLASFAEMGWTGLGLPEDAGGYGGDAADIAVIAEELGRGLVMEPFIGCVVAPGALLAACGATADLAALVAGETVFAVAHDEPEARGKTQWVTTSARQDGDGWVLDGLKCVVAGATAADVFLVSARTSGDDGDEDGISLFCVPATAAGVAVKPFRTIDNQQVGDVALTGARLEAGALIGAEGQAFAALDAMTARAIMASCADAVGAMEQALWTTRDYLRTRRQFGAALADFQALQHRLADMFVELELARASLARGLGALDLADADERRALVSASKARIGRAGFHVGAQGIQLHGGMGMTEECVIGHYFRRLKVFDTAYGDGHYHVCAWADADAGARAR</sequence>
<dbReference type="InterPro" id="IPR052161">
    <property type="entry name" value="Mycobact_Acyl-CoA_DH"/>
</dbReference>
<dbReference type="InterPro" id="IPR046373">
    <property type="entry name" value="Acyl-CoA_Oxase/DH_mid-dom_sf"/>
</dbReference>
<feature type="domain" description="Acyl-CoA dehydrogenase/oxidase C-terminal" evidence="6">
    <location>
        <begin position="240"/>
        <end position="400"/>
    </location>
</feature>
<evidence type="ECO:0000313" key="9">
    <source>
        <dbReference type="EMBL" id="TCO15796.1"/>
    </source>
</evidence>
<name>A0A4R2GYX7_9HYPH</name>
<comment type="similarity">
    <text evidence="2">Belongs to the acyl-CoA dehydrogenase family.</text>
</comment>
<dbReference type="SUPFAM" id="SSF56645">
    <property type="entry name" value="Acyl-CoA dehydrogenase NM domain-like"/>
    <property type="match status" value="2"/>
</dbReference>
<keyword evidence="10" id="KW-1185">Reference proteome</keyword>
<evidence type="ECO:0000256" key="5">
    <source>
        <dbReference type="ARBA" id="ARBA00023002"/>
    </source>
</evidence>
<dbReference type="Pfam" id="PF02770">
    <property type="entry name" value="Acyl-CoA_dh_M"/>
    <property type="match status" value="2"/>
</dbReference>
<reference evidence="9 10" key="1">
    <citation type="submission" date="2019-03" db="EMBL/GenBank/DDBJ databases">
        <title>Genomic Encyclopedia of Type Strains, Phase IV (KMG-IV): sequencing the most valuable type-strain genomes for metagenomic binning, comparative biology and taxonomic classification.</title>
        <authorList>
            <person name="Goeker M."/>
        </authorList>
    </citation>
    <scope>NUCLEOTIDE SEQUENCE [LARGE SCALE GENOMIC DNA]</scope>
    <source>
        <strain evidence="9 10">DSM 22958</strain>
    </source>
</reference>
<dbReference type="FunFam" id="2.40.110.10:FF:000011">
    <property type="entry name" value="Acyl-CoA dehydrogenase FadE34"/>
    <property type="match status" value="1"/>
</dbReference>
<dbReference type="GO" id="GO:0005886">
    <property type="term" value="C:plasma membrane"/>
    <property type="evidence" value="ECO:0007669"/>
    <property type="project" value="TreeGrafter"/>
</dbReference>
<feature type="domain" description="Acyl-CoA oxidase/dehydrogenase middle" evidence="7">
    <location>
        <begin position="528"/>
        <end position="602"/>
    </location>
</feature>
<evidence type="ECO:0000259" key="6">
    <source>
        <dbReference type="Pfam" id="PF00441"/>
    </source>
</evidence>
<evidence type="ECO:0000259" key="8">
    <source>
        <dbReference type="Pfam" id="PF02771"/>
    </source>
</evidence>
<dbReference type="InterPro" id="IPR037069">
    <property type="entry name" value="AcylCoA_DH/ox_N_sf"/>
</dbReference>
<gene>
    <name evidence="9" type="ORF">EV666_10143</name>
</gene>
<dbReference type="CDD" id="cd00567">
    <property type="entry name" value="ACAD"/>
    <property type="match status" value="1"/>
</dbReference>
<protein>
    <submittedName>
        <fullName evidence="9">Alkylation response protein AidB-like acyl-CoA dehydrogenase</fullName>
    </submittedName>
</protein>
<keyword evidence="5" id="KW-0560">Oxidoreductase</keyword>
<feature type="domain" description="Acyl-CoA dehydrogenase/oxidase N-terminal" evidence="8">
    <location>
        <begin position="17"/>
        <end position="129"/>
    </location>
</feature>
<evidence type="ECO:0000256" key="1">
    <source>
        <dbReference type="ARBA" id="ARBA00001974"/>
    </source>
</evidence>
<dbReference type="RefSeq" id="WP_132001158.1">
    <property type="nucleotide sequence ID" value="NZ_JBHUNN010000002.1"/>
</dbReference>
<organism evidence="9 10">
    <name type="scientific">Camelimonas lactis</name>
    <dbReference type="NCBI Taxonomy" id="659006"/>
    <lineage>
        <taxon>Bacteria</taxon>
        <taxon>Pseudomonadati</taxon>
        <taxon>Pseudomonadota</taxon>
        <taxon>Alphaproteobacteria</taxon>
        <taxon>Hyphomicrobiales</taxon>
        <taxon>Chelatococcaceae</taxon>
        <taxon>Camelimonas</taxon>
    </lineage>
</organism>
<accession>A0A4R2GYX7</accession>
<dbReference type="SUPFAM" id="SSF47203">
    <property type="entry name" value="Acyl-CoA dehydrogenase C-terminal domain-like"/>
    <property type="match status" value="2"/>
</dbReference>
<evidence type="ECO:0000256" key="4">
    <source>
        <dbReference type="ARBA" id="ARBA00022827"/>
    </source>
</evidence>
<evidence type="ECO:0000259" key="7">
    <source>
        <dbReference type="Pfam" id="PF02770"/>
    </source>
</evidence>
<dbReference type="Gene3D" id="1.20.140.10">
    <property type="entry name" value="Butyryl-CoA Dehydrogenase, subunit A, domain 3"/>
    <property type="match status" value="2"/>
</dbReference>
<dbReference type="Gene3D" id="1.10.540.10">
    <property type="entry name" value="Acyl-CoA dehydrogenase/oxidase, N-terminal domain"/>
    <property type="match status" value="2"/>
</dbReference>
<dbReference type="InterPro" id="IPR009100">
    <property type="entry name" value="AcylCoA_DH/oxidase_NM_dom_sf"/>
</dbReference>
<proteinExistence type="inferred from homology"/>
<dbReference type="Pfam" id="PF00441">
    <property type="entry name" value="Acyl-CoA_dh_1"/>
    <property type="match status" value="2"/>
</dbReference>
<dbReference type="OrthoDB" id="9775090at2"/>
<dbReference type="PANTHER" id="PTHR43292:SF3">
    <property type="entry name" value="ACYL-COA DEHYDROGENASE FADE29"/>
    <property type="match status" value="1"/>
</dbReference>
<feature type="domain" description="Acyl-CoA dehydrogenase/oxidase N-terminal" evidence="8">
    <location>
        <begin position="412"/>
        <end position="488"/>
    </location>
</feature>
<feature type="domain" description="Acyl-CoA dehydrogenase/oxidase C-terminal" evidence="6">
    <location>
        <begin position="644"/>
        <end position="766"/>
    </location>
</feature>
<evidence type="ECO:0000313" key="10">
    <source>
        <dbReference type="Proteomes" id="UP000294881"/>
    </source>
</evidence>
<dbReference type="Gene3D" id="2.40.110.10">
    <property type="entry name" value="Butyryl-CoA Dehydrogenase, subunit A, domain 2"/>
    <property type="match status" value="2"/>
</dbReference>
<keyword evidence="4" id="KW-0274">FAD</keyword>
<evidence type="ECO:0000256" key="2">
    <source>
        <dbReference type="ARBA" id="ARBA00009347"/>
    </source>
</evidence>
<dbReference type="GO" id="GO:0050660">
    <property type="term" value="F:flavin adenine dinucleotide binding"/>
    <property type="evidence" value="ECO:0007669"/>
    <property type="project" value="InterPro"/>
</dbReference>
<dbReference type="EMBL" id="SLWL01000001">
    <property type="protein sequence ID" value="TCO15796.1"/>
    <property type="molecule type" value="Genomic_DNA"/>
</dbReference>
<keyword evidence="3" id="KW-0285">Flavoprotein</keyword>
<dbReference type="PANTHER" id="PTHR43292">
    <property type="entry name" value="ACYL-COA DEHYDROGENASE"/>
    <property type="match status" value="1"/>
</dbReference>
<dbReference type="Proteomes" id="UP000294881">
    <property type="component" value="Unassembled WGS sequence"/>
</dbReference>
<evidence type="ECO:0000256" key="3">
    <source>
        <dbReference type="ARBA" id="ARBA00022630"/>
    </source>
</evidence>